<dbReference type="GO" id="GO:0003676">
    <property type="term" value="F:nucleic acid binding"/>
    <property type="evidence" value="ECO:0007669"/>
    <property type="project" value="InterPro"/>
</dbReference>
<dbReference type="InterPro" id="IPR047021">
    <property type="entry name" value="REXO1/3/4-like"/>
</dbReference>
<dbReference type="Pfam" id="PF00929">
    <property type="entry name" value="RNase_T"/>
    <property type="match status" value="1"/>
</dbReference>
<evidence type="ECO:0000313" key="4">
    <source>
        <dbReference type="EMBL" id="CAD8241181.1"/>
    </source>
</evidence>
<feature type="domain" description="Exonuclease" evidence="3">
    <location>
        <begin position="22"/>
        <end position="189"/>
    </location>
</feature>
<protein>
    <recommendedName>
        <fullName evidence="3">Exonuclease domain-containing protein</fullName>
    </recommendedName>
</protein>
<dbReference type="GO" id="GO:0005634">
    <property type="term" value="C:nucleus"/>
    <property type="evidence" value="ECO:0007669"/>
    <property type="project" value="TreeGrafter"/>
</dbReference>
<evidence type="ECO:0000259" key="3">
    <source>
        <dbReference type="SMART" id="SM00479"/>
    </source>
</evidence>
<name>A0A7R9TPL8_9VIRI</name>
<proteinExistence type="predicted"/>
<sequence>MAHARPVSLAEQPILQVSPAGPVYCIDVECAATGTGHNDREMIQIGLVDAAENVLCNLYVTPESAVVSYLTPLTGITADMIAQYGMPRDQALAALRACLPRNAVVVGQNISTDIKWLQLREGQDYASLVDLVGLFRAWNEKYSSYTYFGLEHETSMLLGIDDAGQAHNAVTDAIKSMRLFKLYMSLQADPAAMEAARRKLLSRPPAPSFARLNPTFEGCCMGNRRTCKCGAPFFS</sequence>
<evidence type="ECO:0000256" key="2">
    <source>
        <dbReference type="ARBA" id="ARBA00022801"/>
    </source>
</evidence>
<dbReference type="InterPro" id="IPR013520">
    <property type="entry name" value="Ribonucl_H"/>
</dbReference>
<evidence type="ECO:0000256" key="1">
    <source>
        <dbReference type="ARBA" id="ARBA00022722"/>
    </source>
</evidence>
<dbReference type="Gene3D" id="3.30.420.10">
    <property type="entry name" value="Ribonuclease H-like superfamily/Ribonuclease H"/>
    <property type="match status" value="1"/>
</dbReference>
<reference evidence="4" key="1">
    <citation type="submission" date="2021-01" db="EMBL/GenBank/DDBJ databases">
        <authorList>
            <person name="Corre E."/>
            <person name="Pelletier E."/>
            <person name="Niang G."/>
            <person name="Scheremetjew M."/>
            <person name="Finn R."/>
            <person name="Kale V."/>
            <person name="Holt S."/>
            <person name="Cochrane G."/>
            <person name="Meng A."/>
            <person name="Brown T."/>
            <person name="Cohen L."/>
        </authorList>
    </citation>
    <scope>NUCLEOTIDE SEQUENCE</scope>
    <source>
        <strain evidence="4">CCMP1413</strain>
    </source>
</reference>
<dbReference type="PANTHER" id="PTHR12801:SF159">
    <property type="entry name" value="C3H1-TYPE DOMAIN-CONTAINING PROTEIN"/>
    <property type="match status" value="1"/>
</dbReference>
<dbReference type="InterPro" id="IPR012337">
    <property type="entry name" value="RNaseH-like_sf"/>
</dbReference>
<dbReference type="SMART" id="SM00479">
    <property type="entry name" value="EXOIII"/>
    <property type="match status" value="1"/>
</dbReference>
<accession>A0A7R9TPL8</accession>
<gene>
    <name evidence="4" type="ORF">PCOL08062_LOCUS6980</name>
</gene>
<dbReference type="InterPro" id="IPR036397">
    <property type="entry name" value="RNaseH_sf"/>
</dbReference>
<dbReference type="PANTHER" id="PTHR12801">
    <property type="entry name" value="RNA EXONUCLEASE REXO1 / RECO3 FAMILY MEMBER-RELATED"/>
    <property type="match status" value="1"/>
</dbReference>
<dbReference type="GO" id="GO:0004527">
    <property type="term" value="F:exonuclease activity"/>
    <property type="evidence" value="ECO:0007669"/>
    <property type="project" value="InterPro"/>
</dbReference>
<keyword evidence="1" id="KW-0540">Nuclease</keyword>
<dbReference type="SUPFAM" id="SSF53098">
    <property type="entry name" value="Ribonuclease H-like"/>
    <property type="match status" value="1"/>
</dbReference>
<organism evidence="4">
    <name type="scientific">Prasinoderma coloniale</name>
    <dbReference type="NCBI Taxonomy" id="156133"/>
    <lineage>
        <taxon>Eukaryota</taxon>
        <taxon>Viridiplantae</taxon>
        <taxon>Prasinodermophyta</taxon>
        <taxon>Prasinodermophyceae</taxon>
        <taxon>Prasinodermales</taxon>
        <taxon>Prasinodermaceae</taxon>
        <taxon>Prasinoderma</taxon>
    </lineage>
</organism>
<keyword evidence="2" id="KW-0378">Hydrolase</keyword>
<dbReference type="EMBL" id="HBDZ01009122">
    <property type="protein sequence ID" value="CAD8241181.1"/>
    <property type="molecule type" value="Transcribed_RNA"/>
</dbReference>
<dbReference type="AlphaFoldDB" id="A0A7R9TPL8"/>